<dbReference type="PRINTS" id="PR01042">
    <property type="entry name" value="TRNASYNTHASP"/>
</dbReference>
<dbReference type="PROSITE" id="PS50862">
    <property type="entry name" value="AA_TRNA_LIGASE_II"/>
    <property type="match status" value="1"/>
</dbReference>
<dbReference type="Gene3D" id="3.30.930.10">
    <property type="entry name" value="Bira Bifunctional Protein, Domain 2"/>
    <property type="match status" value="1"/>
</dbReference>
<evidence type="ECO:0000259" key="6">
    <source>
        <dbReference type="PROSITE" id="PS50862"/>
    </source>
</evidence>
<feature type="domain" description="Aminoacyl-transfer RNA synthetases class-II family profile" evidence="6">
    <location>
        <begin position="33"/>
        <end position="335"/>
    </location>
</feature>
<dbReference type="AlphaFoldDB" id="A0A2H0B5V8"/>
<dbReference type="GO" id="GO:0006422">
    <property type="term" value="P:aspartyl-tRNA aminoacylation"/>
    <property type="evidence" value="ECO:0007669"/>
    <property type="project" value="TreeGrafter"/>
</dbReference>
<dbReference type="CDD" id="cd00777">
    <property type="entry name" value="AspRS_core"/>
    <property type="match status" value="1"/>
</dbReference>
<evidence type="ECO:0000256" key="5">
    <source>
        <dbReference type="ARBA" id="ARBA00023146"/>
    </source>
</evidence>
<dbReference type="PANTHER" id="PTHR22594">
    <property type="entry name" value="ASPARTYL/LYSYL-TRNA SYNTHETASE"/>
    <property type="match status" value="1"/>
</dbReference>
<sequence>PFPINTDGSQLDEELKLKYRYLDLRRERLQKTIRLRSKLIEEFRKTLFSEDFVEIETPMLTKSTKEGARDFVVPSRFNPGKFYALPQSPQQYKQLLMTAGFERYFQIARCIRDEDLRADRGFEFTQLDLEMSFTKREDVMEMVEKATKTAVLAVGGKLKDQQFPVFTYQQAMDKFGADKFDLRTEEEKSSGVLAFAWVIDFPFFKKVNREDVAEVRDGKSGWTFTHNPFSIPKDEFVQDHLDGKNVENILTTQYDLVCNGYEAGGGSIRAHDPKILAKTFEIMGYSEYEIEKSVGHMLEAFKLGTPPHGGIALGLDRLVMLLAKQTSIKEGIAFPMTSTGRTAVMDAPSPITEEQMKELGIQIRSMKQTTAKSVFEQICSYLDSEKVEYKKFEHKPVFTSEEAATIRGTSLESGAKALVCLADRKPVMIVISAANKLDIKAFKQIYGFKDVAMADIDTLFKVTGLQPGAVPPFGSLFEIPTYMDEGLSRLETINFNAGSNTQSIQIKSKDYIEVEKPDVSNFVK</sequence>
<dbReference type="Gene3D" id="3.90.960.10">
    <property type="entry name" value="YbaK/aminoacyl-tRNA synthetase-associated domain"/>
    <property type="match status" value="1"/>
</dbReference>
<dbReference type="SUPFAM" id="SSF55681">
    <property type="entry name" value="Class II aaRS and biotin synthetases"/>
    <property type="match status" value="1"/>
</dbReference>
<dbReference type="InterPro" id="IPR006195">
    <property type="entry name" value="aa-tRNA-synth_II"/>
</dbReference>
<name>A0A2H0B5V8_9BACT</name>
<evidence type="ECO:0000313" key="8">
    <source>
        <dbReference type="Proteomes" id="UP000229459"/>
    </source>
</evidence>
<keyword evidence="3" id="KW-0067">ATP-binding</keyword>
<dbReference type="InterPro" id="IPR047090">
    <property type="entry name" value="AspRS_core"/>
</dbReference>
<protein>
    <recommendedName>
        <fullName evidence="6">Aminoacyl-transfer RNA synthetases class-II family profile domain-containing protein</fullName>
    </recommendedName>
</protein>
<keyword evidence="2" id="KW-0547">Nucleotide-binding</keyword>
<dbReference type="Pfam" id="PF00152">
    <property type="entry name" value="tRNA-synt_2"/>
    <property type="match status" value="1"/>
</dbReference>
<dbReference type="InterPro" id="IPR007214">
    <property type="entry name" value="YbaK/aa-tRNA-synth-assoc-dom"/>
</dbReference>
<dbReference type="PANTHER" id="PTHR22594:SF5">
    <property type="entry name" value="ASPARTATE--TRNA LIGASE, MITOCHONDRIAL"/>
    <property type="match status" value="1"/>
</dbReference>
<evidence type="ECO:0000256" key="1">
    <source>
        <dbReference type="ARBA" id="ARBA00022598"/>
    </source>
</evidence>
<dbReference type="InterPro" id="IPR036754">
    <property type="entry name" value="YbaK/aa-tRNA-synt-asso_dom_sf"/>
</dbReference>
<dbReference type="InterPro" id="IPR004364">
    <property type="entry name" value="Aa-tRNA-synt_II"/>
</dbReference>
<keyword evidence="1" id="KW-0436">Ligase</keyword>
<dbReference type="SUPFAM" id="SSF55826">
    <property type="entry name" value="YbaK/ProRS associated domain"/>
    <property type="match status" value="1"/>
</dbReference>
<evidence type="ECO:0000256" key="4">
    <source>
        <dbReference type="ARBA" id="ARBA00022917"/>
    </source>
</evidence>
<proteinExistence type="predicted"/>
<dbReference type="InterPro" id="IPR045864">
    <property type="entry name" value="aa-tRNA-synth_II/BPL/LPL"/>
</dbReference>
<dbReference type="Proteomes" id="UP000229459">
    <property type="component" value="Unassembled WGS sequence"/>
</dbReference>
<reference evidence="7 8" key="1">
    <citation type="submission" date="2017-09" db="EMBL/GenBank/DDBJ databases">
        <title>Depth-based differentiation of microbial function through sediment-hosted aquifers and enrichment of novel symbionts in the deep terrestrial subsurface.</title>
        <authorList>
            <person name="Probst A.J."/>
            <person name="Ladd B."/>
            <person name="Jarett J.K."/>
            <person name="Geller-Mcgrath D.E."/>
            <person name="Sieber C.M."/>
            <person name="Emerson J.B."/>
            <person name="Anantharaman K."/>
            <person name="Thomas B.C."/>
            <person name="Malmstrom R."/>
            <person name="Stieglmeier M."/>
            <person name="Klingl A."/>
            <person name="Woyke T."/>
            <person name="Ryan C.M."/>
            <person name="Banfield J.F."/>
        </authorList>
    </citation>
    <scope>NUCLEOTIDE SEQUENCE [LARGE SCALE GENOMIC DNA]</scope>
    <source>
        <strain evidence="7">CG23_combo_of_CG06-09_8_20_14_all_34_8</strain>
    </source>
</reference>
<dbReference type="GO" id="GO:0005524">
    <property type="term" value="F:ATP binding"/>
    <property type="evidence" value="ECO:0007669"/>
    <property type="project" value="UniProtKB-KW"/>
</dbReference>
<keyword evidence="4" id="KW-0648">Protein biosynthesis</keyword>
<evidence type="ECO:0000256" key="2">
    <source>
        <dbReference type="ARBA" id="ARBA00022741"/>
    </source>
</evidence>
<dbReference type="GO" id="GO:0004815">
    <property type="term" value="F:aspartate-tRNA ligase activity"/>
    <property type="evidence" value="ECO:0007669"/>
    <property type="project" value="TreeGrafter"/>
</dbReference>
<dbReference type="EMBL" id="PCSR01000077">
    <property type="protein sequence ID" value="PIP53039.1"/>
    <property type="molecule type" value="Genomic_DNA"/>
</dbReference>
<dbReference type="InterPro" id="IPR002312">
    <property type="entry name" value="Asp/Asn-tRNA-synth_IIb"/>
</dbReference>
<organism evidence="7 8">
    <name type="scientific">Candidatus Beckwithbacteria bacterium CG23_combo_of_CG06-09_8_20_14_all_34_8</name>
    <dbReference type="NCBI Taxonomy" id="1974497"/>
    <lineage>
        <taxon>Bacteria</taxon>
        <taxon>Candidatus Beckwithiibacteriota</taxon>
    </lineage>
</organism>
<feature type="non-terminal residue" evidence="7">
    <location>
        <position position="1"/>
    </location>
</feature>
<evidence type="ECO:0000313" key="7">
    <source>
        <dbReference type="EMBL" id="PIP53039.1"/>
    </source>
</evidence>
<gene>
    <name evidence="7" type="ORF">COX08_03160</name>
</gene>
<dbReference type="GO" id="GO:0002161">
    <property type="term" value="F:aminoacyl-tRNA deacylase activity"/>
    <property type="evidence" value="ECO:0007669"/>
    <property type="project" value="InterPro"/>
</dbReference>
<keyword evidence="5" id="KW-0030">Aminoacyl-tRNA synthetase</keyword>
<dbReference type="Pfam" id="PF04073">
    <property type="entry name" value="tRNA_edit"/>
    <property type="match status" value="1"/>
</dbReference>
<evidence type="ECO:0000256" key="3">
    <source>
        <dbReference type="ARBA" id="ARBA00022840"/>
    </source>
</evidence>
<accession>A0A2H0B5V8</accession>
<comment type="caution">
    <text evidence="7">The sequence shown here is derived from an EMBL/GenBank/DDBJ whole genome shotgun (WGS) entry which is preliminary data.</text>
</comment>